<name>A0A0A9WPF6_LYGHE</name>
<feature type="region of interest" description="Disordered" evidence="1">
    <location>
        <begin position="1"/>
        <end position="28"/>
    </location>
</feature>
<evidence type="ECO:0000313" key="2">
    <source>
        <dbReference type="EMBL" id="JAG08388.1"/>
    </source>
</evidence>
<dbReference type="EMBL" id="GBHO01035216">
    <property type="protein sequence ID" value="JAG08388.1"/>
    <property type="molecule type" value="Transcribed_RNA"/>
</dbReference>
<reference evidence="2" key="1">
    <citation type="journal article" date="2014" name="PLoS ONE">
        <title>Transcriptome-Based Identification of ABC Transporters in the Western Tarnished Plant Bug Lygus hesperus.</title>
        <authorList>
            <person name="Hull J.J."/>
            <person name="Chaney K."/>
            <person name="Geib S.M."/>
            <person name="Fabrick J.A."/>
            <person name="Brent C.S."/>
            <person name="Walsh D."/>
            <person name="Lavine L.C."/>
        </authorList>
    </citation>
    <scope>NUCLEOTIDE SEQUENCE</scope>
</reference>
<feature type="non-terminal residue" evidence="2">
    <location>
        <position position="254"/>
    </location>
</feature>
<reference evidence="2" key="2">
    <citation type="submission" date="2014-07" db="EMBL/GenBank/DDBJ databases">
        <authorList>
            <person name="Hull J."/>
        </authorList>
    </citation>
    <scope>NUCLEOTIDE SEQUENCE</scope>
</reference>
<protein>
    <submittedName>
        <fullName evidence="2">Translational activator gcn1</fullName>
    </submittedName>
</protein>
<dbReference type="Pfam" id="PF03564">
    <property type="entry name" value="DUF1759"/>
    <property type="match status" value="1"/>
</dbReference>
<dbReference type="AlphaFoldDB" id="A0A0A9WPF6"/>
<dbReference type="InterPro" id="IPR005312">
    <property type="entry name" value="DUF1759"/>
</dbReference>
<evidence type="ECO:0000256" key="1">
    <source>
        <dbReference type="SAM" id="MobiDB-lite"/>
    </source>
</evidence>
<accession>A0A0A9WPF6</accession>
<proteinExistence type="predicted"/>
<dbReference type="PANTHER" id="PTHR47331">
    <property type="entry name" value="PHD-TYPE DOMAIN-CONTAINING PROTEIN"/>
    <property type="match status" value="1"/>
</dbReference>
<sequence>LDLERSSKGGSHRSSRSSRRLDVPSCQPEKENLKKITVEAQVEYPPKIKLNSVARPDIEICGEGDTPTKDRQIGRTKRWVKQNFQREGGNKKVHQTVQPVTFEDLKFLMMRKNANHELPVFEGNPAQWPLFKAMFEQSTTSGRYTEDENLLRLQKALRGEAKECIGSLLYLSGGLQRIITRLERKYGRPDLIVRKVMQDLNTLPAMTENSLKGIEKIASEIDNAVNTVCLVNQPEYLKNPILLDTLVRKVMWTG</sequence>
<organism evidence="2">
    <name type="scientific">Lygus hesperus</name>
    <name type="common">Western plant bug</name>
    <dbReference type="NCBI Taxonomy" id="30085"/>
    <lineage>
        <taxon>Eukaryota</taxon>
        <taxon>Metazoa</taxon>
        <taxon>Ecdysozoa</taxon>
        <taxon>Arthropoda</taxon>
        <taxon>Hexapoda</taxon>
        <taxon>Insecta</taxon>
        <taxon>Pterygota</taxon>
        <taxon>Neoptera</taxon>
        <taxon>Paraneoptera</taxon>
        <taxon>Hemiptera</taxon>
        <taxon>Heteroptera</taxon>
        <taxon>Panheteroptera</taxon>
        <taxon>Cimicomorpha</taxon>
        <taxon>Miridae</taxon>
        <taxon>Mirini</taxon>
        <taxon>Lygus</taxon>
    </lineage>
</organism>
<gene>
    <name evidence="2" type="primary">gcn1</name>
    <name evidence="2" type="ORF">CM83_15755</name>
</gene>
<feature type="non-terminal residue" evidence="2">
    <location>
        <position position="1"/>
    </location>
</feature>